<dbReference type="SUPFAM" id="SSF56935">
    <property type="entry name" value="Porins"/>
    <property type="match status" value="1"/>
</dbReference>
<dbReference type="PANTHER" id="PTHR40980:SF3">
    <property type="entry name" value="TONB-DEPENDENT RECEPTOR-LIKE BETA-BARREL DOMAIN-CONTAINING PROTEIN"/>
    <property type="match status" value="1"/>
</dbReference>
<keyword evidence="3" id="KW-0998">Cell outer membrane</keyword>
<evidence type="ECO:0000259" key="7">
    <source>
        <dbReference type="Pfam" id="PF14905"/>
    </source>
</evidence>
<evidence type="ECO:0000259" key="6">
    <source>
        <dbReference type="Pfam" id="PF07715"/>
    </source>
</evidence>
<feature type="domain" description="TonB-dependent receptor plug" evidence="6">
    <location>
        <begin position="176"/>
        <end position="263"/>
    </location>
</feature>
<feature type="signal peptide" evidence="5">
    <location>
        <begin position="1"/>
        <end position="19"/>
    </location>
</feature>
<dbReference type="InterPro" id="IPR037066">
    <property type="entry name" value="Plug_dom_sf"/>
</dbReference>
<evidence type="ECO:0000256" key="2">
    <source>
        <dbReference type="ARBA" id="ARBA00023136"/>
    </source>
</evidence>
<keyword evidence="9" id="KW-1185">Reference proteome</keyword>
<feature type="region of interest" description="Disordered" evidence="4">
    <location>
        <begin position="25"/>
        <end position="48"/>
    </location>
</feature>
<gene>
    <name evidence="8" type="ORF">EGI31_04615</name>
</gene>
<keyword evidence="8" id="KW-0675">Receptor</keyword>
<comment type="caution">
    <text evidence="8">The sequence shown here is derived from an EMBL/GenBank/DDBJ whole genome shotgun (WGS) entry which is preliminary data.</text>
</comment>
<dbReference type="PANTHER" id="PTHR40980">
    <property type="entry name" value="PLUG DOMAIN-CONTAINING PROTEIN"/>
    <property type="match status" value="1"/>
</dbReference>
<organism evidence="8 9">
    <name type="scientific">Lacihabitans soyangensis</name>
    <dbReference type="NCBI Taxonomy" id="869394"/>
    <lineage>
        <taxon>Bacteria</taxon>
        <taxon>Pseudomonadati</taxon>
        <taxon>Bacteroidota</taxon>
        <taxon>Cytophagia</taxon>
        <taxon>Cytophagales</taxon>
        <taxon>Leadbetterellaceae</taxon>
        <taxon>Lacihabitans</taxon>
    </lineage>
</organism>
<keyword evidence="2" id="KW-0472">Membrane</keyword>
<dbReference type="SUPFAM" id="SSF49464">
    <property type="entry name" value="Carboxypeptidase regulatory domain-like"/>
    <property type="match status" value="1"/>
</dbReference>
<dbReference type="InterPro" id="IPR036942">
    <property type="entry name" value="Beta-barrel_TonB_sf"/>
</dbReference>
<evidence type="ECO:0000256" key="1">
    <source>
        <dbReference type="ARBA" id="ARBA00004442"/>
    </source>
</evidence>
<dbReference type="Proteomes" id="UP001204144">
    <property type="component" value="Unassembled WGS sequence"/>
</dbReference>
<evidence type="ECO:0000256" key="5">
    <source>
        <dbReference type="SAM" id="SignalP"/>
    </source>
</evidence>
<feature type="domain" description="Outer membrane protein beta-barrel" evidence="7">
    <location>
        <begin position="415"/>
        <end position="819"/>
    </location>
</feature>
<proteinExistence type="predicted"/>
<dbReference type="InterPro" id="IPR012910">
    <property type="entry name" value="Plug_dom"/>
</dbReference>
<evidence type="ECO:0000313" key="9">
    <source>
        <dbReference type="Proteomes" id="UP001204144"/>
    </source>
</evidence>
<dbReference type="Gene3D" id="2.60.40.1120">
    <property type="entry name" value="Carboxypeptidase-like, regulatory domain"/>
    <property type="match status" value="1"/>
</dbReference>
<evidence type="ECO:0000313" key="8">
    <source>
        <dbReference type="EMBL" id="MCP9762227.1"/>
    </source>
</evidence>
<name>A0AAE3GZN9_9BACT</name>
<dbReference type="GO" id="GO:0009279">
    <property type="term" value="C:cell outer membrane"/>
    <property type="evidence" value="ECO:0007669"/>
    <property type="project" value="UniProtKB-SubCell"/>
</dbReference>
<reference evidence="8 9" key="1">
    <citation type="submission" date="2018-11" db="EMBL/GenBank/DDBJ databases">
        <title>Novel bacteria species description.</title>
        <authorList>
            <person name="Han J.-H."/>
        </authorList>
    </citation>
    <scope>NUCLEOTIDE SEQUENCE [LARGE SCALE GENOMIC DNA]</scope>
    <source>
        <strain evidence="8 9">KCTC23259</strain>
    </source>
</reference>
<feature type="chain" id="PRO_5041918376" evidence="5">
    <location>
        <begin position="20"/>
        <end position="845"/>
    </location>
</feature>
<dbReference type="Pfam" id="PF07715">
    <property type="entry name" value="Plug"/>
    <property type="match status" value="1"/>
</dbReference>
<feature type="compositionally biased region" description="Gly residues" evidence="4">
    <location>
        <begin position="25"/>
        <end position="38"/>
    </location>
</feature>
<dbReference type="RefSeq" id="WP_255035982.1">
    <property type="nucleotide sequence ID" value="NZ_RJUF01000007.1"/>
</dbReference>
<dbReference type="Pfam" id="PF13715">
    <property type="entry name" value="CarbopepD_reg_2"/>
    <property type="match status" value="1"/>
</dbReference>
<dbReference type="Gene3D" id="2.170.130.10">
    <property type="entry name" value="TonB-dependent receptor, plug domain"/>
    <property type="match status" value="1"/>
</dbReference>
<sequence>MKKILLTVLIGLGFNAAFAQWGPPGGGGGMGRPGGGSENGRPGANTQKPATLDLEANVPKGNSKISGNVVDDAVTTAVEFANIALINIETKKPVDGTMADEKGFFSMKKVAAGTYNIQVSFIGFDTKIIEKVVVEKGKDVELGVIKLKQSTKQLDELVVSGQAAMIEEKVDRLVYNAEKDLSAKGGDASDILKNVPMLSVDLEGNVSLRGSENIRVLINNKPSTIVASSIADALKMIPADIIKSVEVITSPSAKYDAEGSAGIINIITKKSSLQGLNLNIDSGVGLRGSNLGLNGNFRKGKLGITLGGFGRAFYNKSAGETSQLLKSTGVSTEQNQDGNHFGMFGRYNIGLDYELAKNQSLSGTLAFGIRSFDRDQVLNSSSFLNGSLLNSSIRDISSIDRSNSMDANIDYIRTFKPGQEWSVSTQFSQNKLVNNFDSDLLSISNEILSRQKNINDNLNTEITLQSDYVSPIGKKQQIEFGAKGVFRTVESDFEYLLANPTGNFSSDARNPSGYLNYSQNVMAAYASYLFTTKKKFNFKVGARYEYTEITADDSRGAIEIPAYSNLVPSFNVSKSIKATTYKLGYNRRIQRPGLQQLNPNVNLVNPLSISYGNSSLNPELTDNVEFSISKSIKKSYLTVSLFARQSNNSITRVSFASDSIPGAIVTTFENIGKEQTLGTNVFGNVILSSNWTLNGGVDMYYRYLEGFQTGLTGLSEKVSNDGIILSGRLMSNLKLKKGWAMQAGGGMRGNNINLQGRQGGMGMYSLGVRKDFGKKASLGLAAENFFGGMIMRNSTDTPVIFQKSVNYMYNSNIKATFSYKIGNMRFVADKKKVKNDDVKSGGEEN</sequence>
<dbReference type="InterPro" id="IPR008969">
    <property type="entry name" value="CarboxyPept-like_regulatory"/>
</dbReference>
<comment type="subcellular location">
    <subcellularLocation>
        <location evidence="1">Cell outer membrane</location>
    </subcellularLocation>
</comment>
<protein>
    <submittedName>
        <fullName evidence="8">TonB-dependent receptor</fullName>
    </submittedName>
</protein>
<evidence type="ECO:0000256" key="3">
    <source>
        <dbReference type="ARBA" id="ARBA00023237"/>
    </source>
</evidence>
<dbReference type="InterPro" id="IPR041700">
    <property type="entry name" value="OMP_b-brl_3"/>
</dbReference>
<dbReference type="EMBL" id="RJUF01000007">
    <property type="protein sequence ID" value="MCP9762227.1"/>
    <property type="molecule type" value="Genomic_DNA"/>
</dbReference>
<evidence type="ECO:0000256" key="4">
    <source>
        <dbReference type="SAM" id="MobiDB-lite"/>
    </source>
</evidence>
<dbReference type="AlphaFoldDB" id="A0AAE3GZN9"/>
<dbReference type="Pfam" id="PF14905">
    <property type="entry name" value="OMP_b-brl_3"/>
    <property type="match status" value="1"/>
</dbReference>
<dbReference type="Gene3D" id="2.40.170.20">
    <property type="entry name" value="TonB-dependent receptor, beta-barrel domain"/>
    <property type="match status" value="1"/>
</dbReference>
<accession>A0AAE3GZN9</accession>
<keyword evidence="5" id="KW-0732">Signal</keyword>